<evidence type="ECO:0000256" key="7">
    <source>
        <dbReference type="ARBA" id="ARBA00023065"/>
    </source>
</evidence>
<evidence type="ECO:0000256" key="5">
    <source>
        <dbReference type="ARBA" id="ARBA00022729"/>
    </source>
</evidence>
<sequence length="353" mass="36703">MPTTPRKAALALTAASLLVLGLAACGAEDDAPAQAETPTSDKKITVYSGRSESLVKPLLEQFTQATGITVETRYGNTAAMATQLLEEGDRSPADVFLAQDAGALGAVAKQGLFATLDGSVTDKVPTAYRARSGQWVGVTARARVLVYNPDLVPEADLPASVFDLTGPAWKGKIGVAPTNASFQTFVTAIKVQHGEAKAKEFLAGLKANDPQVRDGNGPILDEVNSGKLPAGLLNHYYLGELAKEQGTTPDGLKAKLHFFPGGDSGGLVNVSGVGVLTKAAQDPDVKTFVDYLLGPDAQKYFAEQTYEYPVVAGVEGPAGVPALSSLAVPDIDLNDLDALEATIALIKESGLVP</sequence>
<keyword evidence="5 9" id="KW-0732">Signal</keyword>
<dbReference type="PANTHER" id="PTHR30006:SF15">
    <property type="entry name" value="IRON-UTILIZATION PERIPLASMIC PROTEIN"/>
    <property type="match status" value="1"/>
</dbReference>
<keyword evidence="6 8" id="KW-0408">Iron</keyword>
<feature type="chain" id="PRO_5039510197" evidence="9">
    <location>
        <begin position="27"/>
        <end position="353"/>
    </location>
</feature>
<dbReference type="PROSITE" id="PS01037">
    <property type="entry name" value="SBP_BACTERIAL_1"/>
    <property type="match status" value="1"/>
</dbReference>
<dbReference type="Pfam" id="PF13343">
    <property type="entry name" value="SBP_bac_6"/>
    <property type="match status" value="1"/>
</dbReference>
<dbReference type="GO" id="GO:0030288">
    <property type="term" value="C:outer membrane-bounded periplasmic space"/>
    <property type="evidence" value="ECO:0007669"/>
    <property type="project" value="TreeGrafter"/>
</dbReference>
<dbReference type="AlphaFoldDB" id="A0A810N2P8"/>
<keyword evidence="11" id="KW-1185">Reference proteome</keyword>
<comment type="similarity">
    <text evidence="1">Belongs to the bacterial solute-binding protein 1 family.</text>
</comment>
<dbReference type="SUPFAM" id="SSF53850">
    <property type="entry name" value="Periplasmic binding protein-like II"/>
    <property type="match status" value="1"/>
</dbReference>
<dbReference type="Proteomes" id="UP000680866">
    <property type="component" value="Chromosome"/>
</dbReference>
<dbReference type="GO" id="GO:0046872">
    <property type="term" value="F:metal ion binding"/>
    <property type="evidence" value="ECO:0007669"/>
    <property type="project" value="UniProtKB-KW"/>
</dbReference>
<dbReference type="CDD" id="cd13543">
    <property type="entry name" value="PBP2_Fbp"/>
    <property type="match status" value="1"/>
</dbReference>
<evidence type="ECO:0000256" key="8">
    <source>
        <dbReference type="PIRSR" id="PIRSR002825-1"/>
    </source>
</evidence>
<dbReference type="GO" id="GO:0006826">
    <property type="term" value="P:iron ion transport"/>
    <property type="evidence" value="ECO:0007669"/>
    <property type="project" value="UniProtKB-KW"/>
</dbReference>
<dbReference type="RefSeq" id="WP_212816531.1">
    <property type="nucleotide sequence ID" value="NZ_AP023359.1"/>
</dbReference>
<evidence type="ECO:0000313" key="10">
    <source>
        <dbReference type="EMBL" id="BCJ67160.1"/>
    </source>
</evidence>
<evidence type="ECO:0000256" key="1">
    <source>
        <dbReference type="ARBA" id="ARBA00008520"/>
    </source>
</evidence>
<feature type="signal peptide" evidence="9">
    <location>
        <begin position="1"/>
        <end position="26"/>
    </location>
</feature>
<keyword evidence="3" id="KW-0410">Iron transport</keyword>
<keyword evidence="2" id="KW-0813">Transport</keyword>
<evidence type="ECO:0000256" key="3">
    <source>
        <dbReference type="ARBA" id="ARBA00022496"/>
    </source>
</evidence>
<reference evidence="10" key="1">
    <citation type="submission" date="2020-08" db="EMBL/GenBank/DDBJ databases">
        <title>Whole genome shotgun sequence of Polymorphospora rubra NBRC 101157.</title>
        <authorList>
            <person name="Komaki H."/>
            <person name="Tamura T."/>
        </authorList>
    </citation>
    <scope>NUCLEOTIDE SEQUENCE</scope>
    <source>
        <strain evidence="10">NBRC 101157</strain>
    </source>
</reference>
<feature type="binding site" evidence="8">
    <location>
        <position position="236"/>
    </location>
    <ligand>
        <name>Fe cation</name>
        <dbReference type="ChEBI" id="CHEBI:24875"/>
    </ligand>
</feature>
<dbReference type="Gene3D" id="3.40.190.10">
    <property type="entry name" value="Periplasmic binding protein-like II"/>
    <property type="match status" value="2"/>
</dbReference>
<dbReference type="PIRSF" id="PIRSF002825">
    <property type="entry name" value="CfbpA"/>
    <property type="match status" value="1"/>
</dbReference>
<dbReference type="InterPro" id="IPR026045">
    <property type="entry name" value="Ferric-bd"/>
</dbReference>
<proteinExistence type="inferred from homology"/>
<gene>
    <name evidence="10" type="ORF">Prubr_41810</name>
</gene>
<dbReference type="GO" id="GO:0055085">
    <property type="term" value="P:transmembrane transport"/>
    <property type="evidence" value="ECO:0007669"/>
    <property type="project" value="InterPro"/>
</dbReference>
<dbReference type="PANTHER" id="PTHR30006">
    <property type="entry name" value="THIAMINE-BINDING PERIPLASMIC PROTEIN-RELATED"/>
    <property type="match status" value="1"/>
</dbReference>
<dbReference type="EMBL" id="AP023359">
    <property type="protein sequence ID" value="BCJ67160.1"/>
    <property type="molecule type" value="Genomic_DNA"/>
</dbReference>
<accession>A0A810N2P8</accession>
<dbReference type="InterPro" id="IPR006061">
    <property type="entry name" value="SBP_1_CS"/>
</dbReference>
<protein>
    <submittedName>
        <fullName evidence="10">Iron ABC transporter substrate-binding protein</fullName>
    </submittedName>
</protein>
<evidence type="ECO:0000256" key="4">
    <source>
        <dbReference type="ARBA" id="ARBA00022723"/>
    </source>
</evidence>
<evidence type="ECO:0000313" key="11">
    <source>
        <dbReference type="Proteomes" id="UP000680866"/>
    </source>
</evidence>
<dbReference type="KEGG" id="pry:Prubr_41810"/>
<dbReference type="PROSITE" id="PS51257">
    <property type="entry name" value="PROKAR_LIPOPROTEIN"/>
    <property type="match status" value="1"/>
</dbReference>
<evidence type="ECO:0000256" key="2">
    <source>
        <dbReference type="ARBA" id="ARBA00022448"/>
    </source>
</evidence>
<feature type="binding site" evidence="8">
    <location>
        <position position="237"/>
    </location>
    <ligand>
        <name>Fe cation</name>
        <dbReference type="ChEBI" id="CHEBI:24875"/>
    </ligand>
</feature>
<evidence type="ECO:0000256" key="6">
    <source>
        <dbReference type="ARBA" id="ARBA00023004"/>
    </source>
</evidence>
<organism evidence="10 11">
    <name type="scientific">Polymorphospora rubra</name>
    <dbReference type="NCBI Taxonomy" id="338584"/>
    <lineage>
        <taxon>Bacteria</taxon>
        <taxon>Bacillati</taxon>
        <taxon>Actinomycetota</taxon>
        <taxon>Actinomycetes</taxon>
        <taxon>Micromonosporales</taxon>
        <taxon>Micromonosporaceae</taxon>
        <taxon>Polymorphospora</taxon>
    </lineage>
</organism>
<evidence type="ECO:0000256" key="9">
    <source>
        <dbReference type="SAM" id="SignalP"/>
    </source>
</evidence>
<keyword evidence="7" id="KW-0406">Ion transport</keyword>
<name>A0A810N2P8_9ACTN</name>
<keyword evidence="4 8" id="KW-0479">Metal-binding</keyword>